<reference evidence="1 2" key="1">
    <citation type="submission" date="2015-08" db="EMBL/GenBank/DDBJ databases">
        <title>Genomes of Isolates from Cabo Rojo, PR.</title>
        <authorList>
            <person name="Sanchez-Nieves R.L."/>
            <person name="Montalvo-Rodriguez R."/>
        </authorList>
    </citation>
    <scope>NUCLEOTIDE SEQUENCE [LARGE SCALE GENOMIC DNA]</scope>
    <source>
        <strain evidence="1 2">SL3</strain>
    </source>
</reference>
<sequence>MEAKPWESFKDDVLTTAAAVDEGEDPGPDTVSFSDPERIARILTGTRLELLKAVMEEEPESMRALSRLVDRNPKEVNDDVHLFEEYGIISLEQDGRAKRPVVPYDRIEFAVTLELDDSSESDSDERLAVQ</sequence>
<dbReference type="STRING" id="1705562.AMS69_18900"/>
<dbReference type="AlphaFoldDB" id="A0A0N0BMT4"/>
<evidence type="ECO:0000313" key="2">
    <source>
        <dbReference type="Proteomes" id="UP000037729"/>
    </source>
</evidence>
<evidence type="ECO:0000313" key="1">
    <source>
        <dbReference type="EMBL" id="KOX91450.1"/>
    </source>
</evidence>
<proteinExistence type="predicted"/>
<dbReference type="Proteomes" id="UP000037729">
    <property type="component" value="Unassembled WGS sequence"/>
</dbReference>
<organism evidence="1 2">
    <name type="scientific">Haloarcula rubripromontorii</name>
    <dbReference type="NCBI Taxonomy" id="1705562"/>
    <lineage>
        <taxon>Archaea</taxon>
        <taxon>Methanobacteriati</taxon>
        <taxon>Methanobacteriota</taxon>
        <taxon>Stenosarchaea group</taxon>
        <taxon>Halobacteria</taxon>
        <taxon>Halobacteriales</taxon>
        <taxon>Haloarculaceae</taxon>
        <taxon>Haloarcula</taxon>
    </lineage>
</organism>
<dbReference type="Pfam" id="PF25212">
    <property type="entry name" value="HVO_A0114"/>
    <property type="match status" value="1"/>
</dbReference>
<name>A0A0N0BMT4_9EURY</name>
<accession>A0A0N0BMT4</accession>
<comment type="caution">
    <text evidence="1">The sequence shown here is derived from an EMBL/GenBank/DDBJ whole genome shotgun (WGS) entry which is preliminary data.</text>
</comment>
<protein>
    <submittedName>
        <fullName evidence="1">Uncharacterized protein</fullName>
    </submittedName>
</protein>
<dbReference type="PATRIC" id="fig|1705562.3.peg.87"/>
<dbReference type="EMBL" id="LIUF01000011">
    <property type="protein sequence ID" value="KOX91450.1"/>
    <property type="molecule type" value="Genomic_DNA"/>
</dbReference>
<gene>
    <name evidence="1" type="ORF">AMS69_18900</name>
</gene>
<keyword evidence="2" id="KW-1185">Reference proteome</keyword>